<accession>A0AA39ZN33</accession>
<dbReference type="InterPro" id="IPR027417">
    <property type="entry name" value="P-loop_NTPase"/>
</dbReference>
<keyword evidence="5" id="KW-1185">Reference proteome</keyword>
<dbReference type="SUPFAM" id="SSF52540">
    <property type="entry name" value="P-loop containing nucleoside triphosphate hydrolases"/>
    <property type="match status" value="1"/>
</dbReference>
<comment type="caution">
    <text evidence="4">The sequence shown here is derived from an EMBL/GenBank/DDBJ whole genome shotgun (WGS) entry which is preliminary data.</text>
</comment>
<evidence type="ECO:0000256" key="1">
    <source>
        <dbReference type="SAM" id="MobiDB-lite"/>
    </source>
</evidence>
<evidence type="ECO:0008006" key="6">
    <source>
        <dbReference type="Google" id="ProtNLM"/>
    </source>
</evidence>
<feature type="compositionally biased region" description="Acidic residues" evidence="1">
    <location>
        <begin position="1036"/>
        <end position="1048"/>
    </location>
</feature>
<dbReference type="InterPro" id="IPR056024">
    <property type="entry name" value="DUF7605"/>
</dbReference>
<name>A0AA39ZN33_9PEZI</name>
<dbReference type="AlphaFoldDB" id="A0AA39ZN33"/>
<dbReference type="Pfam" id="PF00350">
    <property type="entry name" value="Dynamin_N"/>
    <property type="match status" value="1"/>
</dbReference>
<gene>
    <name evidence="4" type="ORF">QBC41DRAFT_264526</name>
</gene>
<feature type="compositionally biased region" description="Basic and acidic residues" evidence="1">
    <location>
        <begin position="981"/>
        <end position="993"/>
    </location>
</feature>
<protein>
    <recommendedName>
        <fullName evidence="6">Nuclear GTPase SLIP-GC</fullName>
    </recommendedName>
</protein>
<dbReference type="EMBL" id="JAULSY010000002">
    <property type="protein sequence ID" value="KAK0674230.1"/>
    <property type="molecule type" value="Genomic_DNA"/>
</dbReference>
<evidence type="ECO:0000313" key="4">
    <source>
        <dbReference type="EMBL" id="KAK0674230.1"/>
    </source>
</evidence>
<dbReference type="Pfam" id="PF24564">
    <property type="entry name" value="DUF7605"/>
    <property type="match status" value="1"/>
</dbReference>
<dbReference type="Proteomes" id="UP001174997">
    <property type="component" value="Unassembled WGS sequence"/>
</dbReference>
<dbReference type="PANTHER" id="PTHR36681:SF3">
    <property type="entry name" value="NUCLEAR GTPASE, GERMINAL CENTER-ASSOCIATED, TANDEM DUPLICATE 3"/>
    <property type="match status" value="1"/>
</dbReference>
<feature type="region of interest" description="Disordered" evidence="1">
    <location>
        <begin position="969"/>
        <end position="1019"/>
    </location>
</feature>
<feature type="domain" description="DUF7605" evidence="3">
    <location>
        <begin position="739"/>
        <end position="893"/>
    </location>
</feature>
<feature type="compositionally biased region" description="Polar residues" evidence="1">
    <location>
        <begin position="452"/>
        <end position="464"/>
    </location>
</feature>
<sequence length="1048" mass="118698">MGSSPSKRAEPLEAFTIENDLFKSLQALSKEEPFSKLVEGHQYTLEFLQDLKAVVESTKDIPEIGKWRKEINRLQQKASPQRVVVGVLGSTGAGKSSLINALLDEEDILPTNCMRACTATITEVSYNASNDPNEMYRAEVEFITAGEWAKELDVLLDDIHTGQSIFGPEAFGNESDAGIAYQKVKAVYPALKGDDIKKGRFSVDTLIKEESVDHLLGSVKTVAGTSSDEFVKLLRTFVDSKKKGRGQPREMEAPEFWPLIKVVRLFARSDILRNGLVLVDLPGVQDSNAARSAIASKYIQHCSNIWVVAPINRAVDDLAASKLLSDAFTRQLRFDGAYSAVAVICSKTDDISETELLRELPDDSEARRHHDQLRVMRAKIDECSKKLKPVKTRISQITQEITLCETRIRGLRDALLAADQRHDSMVVLEVPQISRKRPARAAADEARKRVWKQQQDQGSELSDLTNDDEPLFKKGQPTTEEISRDAATQRVQNLEEQVSKLKEEKSSLEGTKTPLEADVDSMNKVSDLLKHQRRGACIQYRNDYAKPEIQKQFAERIRDMEQEDAAYDDEHDPDRTQRDKYRKLAQSLPVFCVSSNAYHKLTGRLQEDESLHGFTKTEETQIPALKEHALSIVAQTEGARYRQLSRDLRRFVIDLHLRIVIGGQPYKLAEDLRMVEEDFLTVAINELQQSFDSIIEEHFNNFEDALYSNIFRKLPSACDIASESAVTTLQRWFSPAREKGFHYGTFRAACVREGVWKNKDGPFDLNNDLSKPFEASLSYGWDRISSTKHFECMADSLSMKTRAFRNSIAQRDVLRMLPVFQSVMRVLEQEEDKIGDVMELDKRFSDGQKVASRTIESTIKEAMLPAYRACREEKGPGCYERMKGLMRTHMEKEADSMFRAAAEKVEETFRTSLDNCKDKISGKCRGVITTLGREFKRVLWEEHRIKVSAASKEAISNLLATGDRRFDEIWHGSPSTPDAEVMERESSVEHNDGFDLAQGDDLTAAPADRDAASSDDYYGAEFRVQDTQDLLVKSEEYEEESDEEYDEE</sequence>
<dbReference type="Gene3D" id="3.40.50.300">
    <property type="entry name" value="P-loop containing nucleotide triphosphate hydrolases"/>
    <property type="match status" value="1"/>
</dbReference>
<evidence type="ECO:0000313" key="5">
    <source>
        <dbReference type="Proteomes" id="UP001174997"/>
    </source>
</evidence>
<evidence type="ECO:0000259" key="3">
    <source>
        <dbReference type="Pfam" id="PF24564"/>
    </source>
</evidence>
<evidence type="ECO:0000259" key="2">
    <source>
        <dbReference type="Pfam" id="PF00350"/>
    </source>
</evidence>
<feature type="domain" description="Dynamin N-terminal" evidence="2">
    <location>
        <begin position="85"/>
        <end position="324"/>
    </location>
</feature>
<proteinExistence type="predicted"/>
<feature type="region of interest" description="Disordered" evidence="1">
    <location>
        <begin position="434"/>
        <end position="512"/>
    </location>
</feature>
<dbReference type="InterPro" id="IPR045063">
    <property type="entry name" value="Dynamin_N"/>
</dbReference>
<feature type="region of interest" description="Disordered" evidence="1">
    <location>
        <begin position="1029"/>
        <end position="1048"/>
    </location>
</feature>
<dbReference type="PANTHER" id="PTHR36681">
    <property type="entry name" value="NUCLEAR GTPASE, GERMINAL CENTER-ASSOCIATED, TANDEM DUPLICATE 3"/>
    <property type="match status" value="1"/>
</dbReference>
<reference evidence="4" key="1">
    <citation type="submission" date="2023-06" db="EMBL/GenBank/DDBJ databases">
        <title>Genome-scale phylogeny and comparative genomics of the fungal order Sordariales.</title>
        <authorList>
            <consortium name="Lawrence Berkeley National Laboratory"/>
            <person name="Hensen N."/>
            <person name="Bonometti L."/>
            <person name="Westerberg I."/>
            <person name="Brannstrom I.O."/>
            <person name="Guillou S."/>
            <person name="Cros-Aarteil S."/>
            <person name="Calhoun S."/>
            <person name="Haridas S."/>
            <person name="Kuo A."/>
            <person name="Mondo S."/>
            <person name="Pangilinan J."/>
            <person name="Riley R."/>
            <person name="Labutti K."/>
            <person name="Andreopoulos B."/>
            <person name="Lipzen A."/>
            <person name="Chen C."/>
            <person name="Yanf M."/>
            <person name="Daum C."/>
            <person name="Ng V."/>
            <person name="Clum A."/>
            <person name="Steindorff A."/>
            <person name="Ohm R."/>
            <person name="Martin F."/>
            <person name="Silar P."/>
            <person name="Natvig D."/>
            <person name="Lalanne C."/>
            <person name="Gautier V."/>
            <person name="Ament-Velasquez S.L."/>
            <person name="Kruys A."/>
            <person name="Hutchinson M.I."/>
            <person name="Powell A.J."/>
            <person name="Barry K."/>
            <person name="Miller A.N."/>
            <person name="Grigoriev I.V."/>
            <person name="Debuchy R."/>
            <person name="Gladieux P."/>
            <person name="Thoren M.H."/>
            <person name="Johannesson H."/>
        </authorList>
    </citation>
    <scope>NUCLEOTIDE SEQUENCE</scope>
    <source>
        <strain evidence="4">CBS 307.81</strain>
    </source>
</reference>
<feature type="compositionally biased region" description="Basic and acidic residues" evidence="1">
    <location>
        <begin position="497"/>
        <end position="507"/>
    </location>
</feature>
<organism evidence="4 5">
    <name type="scientific">Cercophora samala</name>
    <dbReference type="NCBI Taxonomy" id="330535"/>
    <lineage>
        <taxon>Eukaryota</taxon>
        <taxon>Fungi</taxon>
        <taxon>Dikarya</taxon>
        <taxon>Ascomycota</taxon>
        <taxon>Pezizomycotina</taxon>
        <taxon>Sordariomycetes</taxon>
        <taxon>Sordariomycetidae</taxon>
        <taxon>Sordariales</taxon>
        <taxon>Lasiosphaeriaceae</taxon>
        <taxon>Cercophora</taxon>
    </lineage>
</organism>